<feature type="transmembrane region" description="Helical" evidence="8">
    <location>
        <begin position="209"/>
        <end position="227"/>
    </location>
</feature>
<evidence type="ECO:0000256" key="5">
    <source>
        <dbReference type="ARBA" id="ARBA00023065"/>
    </source>
</evidence>
<dbReference type="RefSeq" id="WP_344888590.1">
    <property type="nucleotide sequence ID" value="NZ_BAABAS010000003.1"/>
</dbReference>
<feature type="transmembrane region" description="Helical" evidence="8">
    <location>
        <begin position="178"/>
        <end position="203"/>
    </location>
</feature>
<keyword evidence="3 8" id="KW-0812">Transmembrane</keyword>
<evidence type="ECO:0000259" key="9">
    <source>
        <dbReference type="Pfam" id="PF00999"/>
    </source>
</evidence>
<organism evidence="10 11">
    <name type="scientific">Actinomadura meridiana</name>
    <dbReference type="NCBI Taxonomy" id="559626"/>
    <lineage>
        <taxon>Bacteria</taxon>
        <taxon>Bacillati</taxon>
        <taxon>Actinomycetota</taxon>
        <taxon>Actinomycetes</taxon>
        <taxon>Streptosporangiales</taxon>
        <taxon>Thermomonosporaceae</taxon>
        <taxon>Actinomadura</taxon>
    </lineage>
</organism>
<feature type="transmembrane region" description="Helical" evidence="8">
    <location>
        <begin position="145"/>
        <end position="166"/>
    </location>
</feature>
<feature type="transmembrane region" description="Helical" evidence="8">
    <location>
        <begin position="71"/>
        <end position="94"/>
    </location>
</feature>
<name>A0ABP8BSD1_9ACTN</name>
<keyword evidence="6 8" id="KW-0472">Membrane</keyword>
<evidence type="ECO:0000313" key="10">
    <source>
        <dbReference type="EMBL" id="GAA4224460.1"/>
    </source>
</evidence>
<feature type="transmembrane region" description="Helical" evidence="8">
    <location>
        <begin position="106"/>
        <end position="125"/>
    </location>
</feature>
<dbReference type="PANTHER" id="PTHR32468">
    <property type="entry name" value="CATION/H + ANTIPORTER"/>
    <property type="match status" value="1"/>
</dbReference>
<evidence type="ECO:0000313" key="11">
    <source>
        <dbReference type="Proteomes" id="UP001501710"/>
    </source>
</evidence>
<evidence type="ECO:0000256" key="4">
    <source>
        <dbReference type="ARBA" id="ARBA00022989"/>
    </source>
</evidence>
<comment type="subcellular location">
    <subcellularLocation>
        <location evidence="1">Membrane</location>
        <topology evidence="1">Multi-pass membrane protein</topology>
    </subcellularLocation>
</comment>
<dbReference type="InterPro" id="IPR050794">
    <property type="entry name" value="CPA2_transporter"/>
</dbReference>
<evidence type="ECO:0000256" key="8">
    <source>
        <dbReference type="SAM" id="Phobius"/>
    </source>
</evidence>
<dbReference type="PANTHER" id="PTHR32468:SF0">
    <property type="entry name" value="K(+)_H(+) ANTIPORTER 1"/>
    <property type="match status" value="1"/>
</dbReference>
<evidence type="ECO:0000256" key="7">
    <source>
        <dbReference type="SAM" id="MobiDB-lite"/>
    </source>
</evidence>
<feature type="domain" description="Cation/H+ exchanger transmembrane" evidence="9">
    <location>
        <begin position="24"/>
        <end position="407"/>
    </location>
</feature>
<evidence type="ECO:0000256" key="2">
    <source>
        <dbReference type="ARBA" id="ARBA00022448"/>
    </source>
</evidence>
<evidence type="ECO:0000256" key="1">
    <source>
        <dbReference type="ARBA" id="ARBA00004141"/>
    </source>
</evidence>
<accession>A0ABP8BSD1</accession>
<feature type="region of interest" description="Disordered" evidence="7">
    <location>
        <begin position="417"/>
        <end position="437"/>
    </location>
</feature>
<dbReference type="Gene3D" id="1.20.1530.20">
    <property type="match status" value="1"/>
</dbReference>
<feature type="transmembrane region" description="Helical" evidence="8">
    <location>
        <begin position="301"/>
        <end position="321"/>
    </location>
</feature>
<keyword evidence="5" id="KW-0406">Ion transport</keyword>
<reference evidence="11" key="1">
    <citation type="journal article" date="2019" name="Int. J. Syst. Evol. Microbiol.">
        <title>The Global Catalogue of Microorganisms (GCM) 10K type strain sequencing project: providing services to taxonomists for standard genome sequencing and annotation.</title>
        <authorList>
            <consortium name="The Broad Institute Genomics Platform"/>
            <consortium name="The Broad Institute Genome Sequencing Center for Infectious Disease"/>
            <person name="Wu L."/>
            <person name="Ma J."/>
        </authorList>
    </citation>
    <scope>NUCLEOTIDE SEQUENCE [LARGE SCALE GENOMIC DNA]</scope>
    <source>
        <strain evidence="11">JCM 17440</strain>
    </source>
</reference>
<dbReference type="InterPro" id="IPR038770">
    <property type="entry name" value="Na+/solute_symporter_sf"/>
</dbReference>
<dbReference type="Pfam" id="PF00999">
    <property type="entry name" value="Na_H_Exchanger"/>
    <property type="match status" value="1"/>
</dbReference>
<comment type="caution">
    <text evidence="10">The sequence shown here is derived from an EMBL/GenBank/DDBJ whole genome shotgun (WGS) entry which is preliminary data.</text>
</comment>
<keyword evidence="2" id="KW-0813">Transport</keyword>
<dbReference type="InterPro" id="IPR006153">
    <property type="entry name" value="Cation/H_exchanger_TM"/>
</dbReference>
<feature type="transmembrane region" description="Helical" evidence="8">
    <location>
        <begin position="12"/>
        <end position="33"/>
    </location>
</feature>
<proteinExistence type="predicted"/>
<keyword evidence="4 8" id="KW-1133">Transmembrane helix</keyword>
<feature type="transmembrane region" description="Helical" evidence="8">
    <location>
        <begin position="40"/>
        <end position="59"/>
    </location>
</feature>
<evidence type="ECO:0000256" key="6">
    <source>
        <dbReference type="ARBA" id="ARBA00023136"/>
    </source>
</evidence>
<gene>
    <name evidence="10" type="ORF">GCM10022254_03930</name>
</gene>
<protein>
    <recommendedName>
        <fullName evidence="9">Cation/H+ exchanger transmembrane domain-containing protein</fullName>
    </recommendedName>
</protein>
<sequence>MKGAEHLEWIHSTSISGIALLLVTSTVFIALTARLRQPPVVGEILAGVCLGPSLLGLLPGDLSDRAFPVEIRPYLSAVAQVGLLLFMFIVGWELDGGVLDGRRKRTFLLWLGGVTVPLTLGLGLAAVLHQGHDTVNGRHVELLDFALFIGVAVSVAAFPVLARLLTEHGIHRTPLGSLSLAVAALDDIYAWTMLAFVSALVTSGDGGDLGGMLLWSIVYFAAMWWLARPLLAWLVARPGLATSAQLPALIAAGVFGSAYATSTIGIHAIFGAFVFGAIMPRGGRECAKRTVLIPLENAAKLLLPVYFVVTGLSVDLTSITVGGLAQLLLIILVACAGKLGGVTLSARLTGMSWRDSSSLGVLLNTRGLTELVVLNIGYGLGLLSTELFTLMVLMALLTTGMTSPLITGLLRGGNASLAPGPQLQGTAAGTGRPRPDQ</sequence>
<dbReference type="EMBL" id="BAABAS010000003">
    <property type="protein sequence ID" value="GAA4224460.1"/>
    <property type="molecule type" value="Genomic_DNA"/>
</dbReference>
<evidence type="ECO:0000256" key="3">
    <source>
        <dbReference type="ARBA" id="ARBA00022692"/>
    </source>
</evidence>
<keyword evidence="11" id="KW-1185">Reference proteome</keyword>
<dbReference type="Proteomes" id="UP001501710">
    <property type="component" value="Unassembled WGS sequence"/>
</dbReference>
<feature type="transmembrane region" description="Helical" evidence="8">
    <location>
        <begin position="327"/>
        <end position="349"/>
    </location>
</feature>